<keyword evidence="2" id="KW-1185">Reference proteome</keyword>
<dbReference type="Proteomes" id="UP000198728">
    <property type="component" value="Unassembled WGS sequence"/>
</dbReference>
<proteinExistence type="predicted"/>
<reference evidence="1 2" key="1">
    <citation type="submission" date="2016-10" db="EMBL/GenBank/DDBJ databases">
        <authorList>
            <person name="de Groot N.N."/>
        </authorList>
    </citation>
    <scope>NUCLEOTIDE SEQUENCE [LARGE SCALE GENOMIC DNA]</scope>
    <source>
        <strain evidence="1 2">DSM 19548</strain>
    </source>
</reference>
<gene>
    <name evidence="1" type="ORF">SAMN04488094_111107</name>
</gene>
<protein>
    <submittedName>
        <fullName evidence="1">Coenzyme PQQ synthesis protein D (PqqD)</fullName>
    </submittedName>
</protein>
<organism evidence="1 2">
    <name type="scientific">Tropicimonas isoalkanivorans</name>
    <dbReference type="NCBI Taxonomy" id="441112"/>
    <lineage>
        <taxon>Bacteria</taxon>
        <taxon>Pseudomonadati</taxon>
        <taxon>Pseudomonadota</taxon>
        <taxon>Alphaproteobacteria</taxon>
        <taxon>Rhodobacterales</taxon>
        <taxon>Roseobacteraceae</taxon>
        <taxon>Tropicimonas</taxon>
    </lineage>
</organism>
<dbReference type="InterPro" id="IPR041881">
    <property type="entry name" value="PqqD_sf"/>
</dbReference>
<dbReference type="RefSeq" id="WP_093361844.1">
    <property type="nucleotide sequence ID" value="NZ_FOLG01000011.1"/>
</dbReference>
<sequence length="95" mass="10359">MTVGLDDDDRFRVPQNVLPRTVGEEMVILDLNSDRYFGLNRSGAFIWSLFADGSTVGAIISTVAAEFDVAQADVRSDLEALVSELRERGLIEPAG</sequence>
<dbReference type="EMBL" id="FOLG01000011">
    <property type="protein sequence ID" value="SFC92080.1"/>
    <property type="molecule type" value="Genomic_DNA"/>
</dbReference>
<dbReference type="Gene3D" id="1.10.10.1150">
    <property type="entry name" value="Coenzyme PQQ synthesis protein D (PqqD)"/>
    <property type="match status" value="1"/>
</dbReference>
<dbReference type="AlphaFoldDB" id="A0A1I1NEE4"/>
<name>A0A1I1NEE4_9RHOB</name>
<dbReference type="InterPro" id="IPR008792">
    <property type="entry name" value="PQQD"/>
</dbReference>
<dbReference type="OrthoDB" id="8686088at2"/>
<dbReference type="STRING" id="441112.SAMN04488094_111107"/>
<accession>A0A1I1NEE4</accession>
<evidence type="ECO:0000313" key="1">
    <source>
        <dbReference type="EMBL" id="SFC92080.1"/>
    </source>
</evidence>
<dbReference type="Pfam" id="PF05402">
    <property type="entry name" value="PqqD"/>
    <property type="match status" value="1"/>
</dbReference>
<evidence type="ECO:0000313" key="2">
    <source>
        <dbReference type="Proteomes" id="UP000198728"/>
    </source>
</evidence>